<protein>
    <submittedName>
        <fullName evidence="2">Uncharacterized protein</fullName>
    </submittedName>
</protein>
<accession>A0A6A6IY46</accession>
<organism evidence="2 3">
    <name type="scientific">Trematosphaeria pertusa</name>
    <dbReference type="NCBI Taxonomy" id="390896"/>
    <lineage>
        <taxon>Eukaryota</taxon>
        <taxon>Fungi</taxon>
        <taxon>Dikarya</taxon>
        <taxon>Ascomycota</taxon>
        <taxon>Pezizomycotina</taxon>
        <taxon>Dothideomycetes</taxon>
        <taxon>Pleosporomycetidae</taxon>
        <taxon>Pleosporales</taxon>
        <taxon>Massarineae</taxon>
        <taxon>Trematosphaeriaceae</taxon>
        <taxon>Trematosphaeria</taxon>
    </lineage>
</organism>
<dbReference type="GeneID" id="54573391"/>
<reference evidence="2" key="1">
    <citation type="journal article" date="2020" name="Stud. Mycol.">
        <title>101 Dothideomycetes genomes: a test case for predicting lifestyles and emergence of pathogens.</title>
        <authorList>
            <person name="Haridas S."/>
            <person name="Albert R."/>
            <person name="Binder M."/>
            <person name="Bloem J."/>
            <person name="Labutti K."/>
            <person name="Salamov A."/>
            <person name="Andreopoulos B."/>
            <person name="Baker S."/>
            <person name="Barry K."/>
            <person name="Bills G."/>
            <person name="Bluhm B."/>
            <person name="Cannon C."/>
            <person name="Castanera R."/>
            <person name="Culley D."/>
            <person name="Daum C."/>
            <person name="Ezra D."/>
            <person name="Gonzalez J."/>
            <person name="Henrissat B."/>
            <person name="Kuo A."/>
            <person name="Liang C."/>
            <person name="Lipzen A."/>
            <person name="Lutzoni F."/>
            <person name="Magnuson J."/>
            <person name="Mondo S."/>
            <person name="Nolan M."/>
            <person name="Ohm R."/>
            <person name="Pangilinan J."/>
            <person name="Park H.-J."/>
            <person name="Ramirez L."/>
            <person name="Alfaro M."/>
            <person name="Sun H."/>
            <person name="Tritt A."/>
            <person name="Yoshinaga Y."/>
            <person name="Zwiers L.-H."/>
            <person name="Turgeon B."/>
            <person name="Goodwin S."/>
            <person name="Spatafora J."/>
            <person name="Crous P."/>
            <person name="Grigoriev I."/>
        </authorList>
    </citation>
    <scope>NUCLEOTIDE SEQUENCE</scope>
    <source>
        <strain evidence="2">CBS 122368</strain>
    </source>
</reference>
<sequence>MLLHSRSLARDLARPRTRHTYRVTSQASHTRQRHRTHAAQQLAAELSIHSASKLTIRGKLRICGTSMERKCRTITLAPSRITYSNLLSYPHTSHLGTTLTAGPGPCTHRVFFQGFIRIRSSSPLHVTSCRLYSLTHSLTAQPSKSTMQHYCKRPSPSPSWHLSAQKQKPKYPSDRLPTQKTLEKPAGQFLGSCWEEKKLVAAVRSLGTLFRGN</sequence>
<evidence type="ECO:0000313" key="2">
    <source>
        <dbReference type="EMBL" id="KAF2255471.1"/>
    </source>
</evidence>
<evidence type="ECO:0000256" key="1">
    <source>
        <dbReference type="SAM" id="MobiDB-lite"/>
    </source>
</evidence>
<feature type="region of interest" description="Disordered" evidence="1">
    <location>
        <begin position="1"/>
        <end position="35"/>
    </location>
</feature>
<dbReference type="RefSeq" id="XP_033690475.1">
    <property type="nucleotide sequence ID" value="XM_033820061.1"/>
</dbReference>
<keyword evidence="3" id="KW-1185">Reference proteome</keyword>
<evidence type="ECO:0000313" key="3">
    <source>
        <dbReference type="Proteomes" id="UP000800094"/>
    </source>
</evidence>
<dbReference type="AlphaFoldDB" id="A0A6A6IY46"/>
<name>A0A6A6IY46_9PLEO</name>
<dbReference type="EMBL" id="ML987190">
    <property type="protein sequence ID" value="KAF2255471.1"/>
    <property type="molecule type" value="Genomic_DNA"/>
</dbReference>
<feature type="region of interest" description="Disordered" evidence="1">
    <location>
        <begin position="145"/>
        <end position="179"/>
    </location>
</feature>
<proteinExistence type="predicted"/>
<gene>
    <name evidence="2" type="ORF">BU26DRAFT_156572</name>
</gene>
<dbReference type="Proteomes" id="UP000800094">
    <property type="component" value="Unassembled WGS sequence"/>
</dbReference>